<sequence>MFRGLSSLSVDSKGRIAVPSRYRERLAGMAEGALVLTLSPLDRSLWLYPLPEWELIEAKLADLSDFDVQSRRTKQMMRGYASDCQLDGQGRILLAQELRDYAALGKEVILLGQGNKFELWDAGVWNEQRDAWLRAVGDDAGEPSEALRSLSL</sequence>
<dbReference type="NCBIfam" id="TIGR00242">
    <property type="entry name" value="division/cell wall cluster transcriptional repressor MraZ"/>
    <property type="match status" value="1"/>
</dbReference>
<dbReference type="GO" id="GO:2000143">
    <property type="term" value="P:negative regulation of DNA-templated transcription initiation"/>
    <property type="evidence" value="ECO:0007669"/>
    <property type="project" value="TreeGrafter"/>
</dbReference>
<evidence type="ECO:0000256" key="7">
    <source>
        <dbReference type="HAMAP-Rule" id="MF_01008"/>
    </source>
</evidence>
<dbReference type="GO" id="GO:0005737">
    <property type="term" value="C:cytoplasm"/>
    <property type="evidence" value="ECO:0007669"/>
    <property type="project" value="UniProtKB-UniRule"/>
</dbReference>
<evidence type="ECO:0000256" key="4">
    <source>
        <dbReference type="ARBA" id="ARBA00023015"/>
    </source>
</evidence>
<keyword evidence="10" id="KW-1185">Reference proteome</keyword>
<keyword evidence="3" id="KW-0677">Repeat</keyword>
<evidence type="ECO:0000256" key="2">
    <source>
        <dbReference type="ARBA" id="ARBA00022490"/>
    </source>
</evidence>
<keyword evidence="4 7" id="KW-0805">Transcription regulation</keyword>
<feature type="domain" description="SpoVT-AbrB" evidence="8">
    <location>
        <begin position="81"/>
        <end position="124"/>
    </location>
</feature>
<keyword evidence="6 7" id="KW-0804">Transcription</keyword>
<evidence type="ECO:0000256" key="3">
    <source>
        <dbReference type="ARBA" id="ARBA00022737"/>
    </source>
</evidence>
<dbReference type="EMBL" id="JANUCT010000001">
    <property type="protein sequence ID" value="MCS3902244.1"/>
    <property type="molecule type" value="Genomic_DNA"/>
</dbReference>
<evidence type="ECO:0000256" key="5">
    <source>
        <dbReference type="ARBA" id="ARBA00023125"/>
    </source>
</evidence>
<dbReference type="AlphaFoldDB" id="A0AAE3L0C4"/>
<dbReference type="PROSITE" id="PS51740">
    <property type="entry name" value="SPOVT_ABRB"/>
    <property type="match status" value="2"/>
</dbReference>
<dbReference type="PANTHER" id="PTHR34701">
    <property type="entry name" value="TRANSCRIPTIONAL REGULATOR MRAZ"/>
    <property type="match status" value="1"/>
</dbReference>
<dbReference type="PANTHER" id="PTHR34701:SF1">
    <property type="entry name" value="TRANSCRIPTIONAL REGULATOR MRAZ"/>
    <property type="match status" value="1"/>
</dbReference>
<comment type="subcellular location">
    <subcellularLocation>
        <location evidence="7">Cytoplasm</location>
        <location evidence="7">Nucleoid</location>
    </subcellularLocation>
</comment>
<evidence type="ECO:0000313" key="10">
    <source>
        <dbReference type="Proteomes" id="UP001204445"/>
    </source>
</evidence>
<dbReference type="InterPro" id="IPR003444">
    <property type="entry name" value="MraZ"/>
</dbReference>
<keyword evidence="2 7" id="KW-0963">Cytoplasm</keyword>
<dbReference type="Pfam" id="PF02381">
    <property type="entry name" value="MraZ"/>
    <property type="match status" value="2"/>
</dbReference>
<comment type="subunit">
    <text evidence="7">Forms oligomers.</text>
</comment>
<dbReference type="Gene3D" id="3.40.1550.20">
    <property type="entry name" value="Transcriptional regulator MraZ domain"/>
    <property type="match status" value="1"/>
</dbReference>
<dbReference type="InterPro" id="IPR020603">
    <property type="entry name" value="MraZ_dom"/>
</dbReference>
<keyword evidence="5 7" id="KW-0238">DNA-binding</keyword>
<comment type="similarity">
    <text evidence="7">Belongs to the MraZ family.</text>
</comment>
<protein>
    <recommendedName>
        <fullName evidence="1 7">Transcriptional regulator MraZ</fullName>
    </recommendedName>
</protein>
<dbReference type="InterPro" id="IPR035642">
    <property type="entry name" value="MraZ_N"/>
</dbReference>
<proteinExistence type="inferred from homology"/>
<comment type="caution">
    <text evidence="9">The sequence shown here is derived from an EMBL/GenBank/DDBJ whole genome shotgun (WGS) entry which is preliminary data.</text>
</comment>
<dbReference type="SUPFAM" id="SSF89447">
    <property type="entry name" value="AbrB/MazE/MraZ-like"/>
    <property type="match status" value="1"/>
</dbReference>
<evidence type="ECO:0000313" key="9">
    <source>
        <dbReference type="EMBL" id="MCS3902244.1"/>
    </source>
</evidence>
<dbReference type="CDD" id="cd16320">
    <property type="entry name" value="MraZ_N"/>
    <property type="match status" value="1"/>
</dbReference>
<dbReference type="InterPro" id="IPR037914">
    <property type="entry name" value="SpoVT-AbrB_sf"/>
</dbReference>
<dbReference type="InterPro" id="IPR035644">
    <property type="entry name" value="MraZ_C"/>
</dbReference>
<evidence type="ECO:0000256" key="6">
    <source>
        <dbReference type="ARBA" id="ARBA00023163"/>
    </source>
</evidence>
<reference evidence="9" key="1">
    <citation type="submission" date="2022-08" db="EMBL/GenBank/DDBJ databases">
        <title>Genomic Encyclopedia of Type Strains, Phase III (KMG-III): the genomes of soil and plant-associated and newly described type strains.</title>
        <authorList>
            <person name="Whitman W."/>
        </authorList>
    </citation>
    <scope>NUCLEOTIDE SEQUENCE</scope>
    <source>
        <strain evidence="9">HMT 1</strain>
    </source>
</reference>
<feature type="domain" description="SpoVT-AbrB" evidence="8">
    <location>
        <begin position="5"/>
        <end position="52"/>
    </location>
</feature>
<dbReference type="GO" id="GO:0000976">
    <property type="term" value="F:transcription cis-regulatory region binding"/>
    <property type="evidence" value="ECO:0007669"/>
    <property type="project" value="TreeGrafter"/>
</dbReference>
<dbReference type="GO" id="GO:0009295">
    <property type="term" value="C:nucleoid"/>
    <property type="evidence" value="ECO:0007669"/>
    <property type="project" value="UniProtKB-SubCell"/>
</dbReference>
<dbReference type="CDD" id="cd16321">
    <property type="entry name" value="MraZ_C"/>
    <property type="match status" value="1"/>
</dbReference>
<gene>
    <name evidence="7" type="primary">mraZ</name>
    <name evidence="9" type="ORF">J2T55_000236</name>
</gene>
<dbReference type="Proteomes" id="UP001204445">
    <property type="component" value="Unassembled WGS sequence"/>
</dbReference>
<dbReference type="RefSeq" id="WP_259053695.1">
    <property type="nucleotide sequence ID" value="NZ_JANUCT010000001.1"/>
</dbReference>
<dbReference type="GO" id="GO:0003700">
    <property type="term" value="F:DNA-binding transcription factor activity"/>
    <property type="evidence" value="ECO:0007669"/>
    <property type="project" value="UniProtKB-UniRule"/>
</dbReference>
<evidence type="ECO:0000256" key="1">
    <source>
        <dbReference type="ARBA" id="ARBA00013860"/>
    </source>
</evidence>
<dbReference type="InterPro" id="IPR038619">
    <property type="entry name" value="MraZ_sf"/>
</dbReference>
<accession>A0AAE3L0C4</accession>
<evidence type="ECO:0000259" key="8">
    <source>
        <dbReference type="PROSITE" id="PS51740"/>
    </source>
</evidence>
<organism evidence="9 10">
    <name type="scientific">Methylohalomonas lacus</name>
    <dbReference type="NCBI Taxonomy" id="398773"/>
    <lineage>
        <taxon>Bacteria</taxon>
        <taxon>Pseudomonadati</taxon>
        <taxon>Pseudomonadota</taxon>
        <taxon>Gammaproteobacteria</taxon>
        <taxon>Methylohalomonadales</taxon>
        <taxon>Methylohalomonadaceae</taxon>
        <taxon>Methylohalomonas</taxon>
    </lineage>
</organism>
<dbReference type="HAMAP" id="MF_01008">
    <property type="entry name" value="MraZ"/>
    <property type="match status" value="1"/>
</dbReference>
<name>A0AAE3L0C4_9GAMM</name>
<dbReference type="InterPro" id="IPR007159">
    <property type="entry name" value="SpoVT-AbrB_dom"/>
</dbReference>